<evidence type="ECO:0000256" key="7">
    <source>
        <dbReference type="ARBA" id="ARBA00022840"/>
    </source>
</evidence>
<keyword evidence="10" id="KW-1185">Reference proteome</keyword>
<dbReference type="NCBIfam" id="TIGR01767">
    <property type="entry name" value="MTRK"/>
    <property type="match status" value="1"/>
</dbReference>
<dbReference type="EMBL" id="JAWDIT010000002">
    <property type="protein sequence ID" value="MDU0345078.1"/>
    <property type="molecule type" value="Genomic_DNA"/>
</dbReference>
<evidence type="ECO:0000256" key="2">
    <source>
        <dbReference type="ARBA" id="ARBA00011738"/>
    </source>
</evidence>
<evidence type="ECO:0000256" key="6">
    <source>
        <dbReference type="ARBA" id="ARBA00022777"/>
    </source>
</evidence>
<protein>
    <recommendedName>
        <fullName evidence="3">S-methyl-5-thioribose kinase</fullName>
        <ecNumber evidence="3">2.7.1.100</ecNumber>
    </recommendedName>
</protein>
<dbReference type="EC" id="2.7.1.100" evidence="3"/>
<feature type="domain" description="Aminoglycoside phosphotransferase" evidence="8">
    <location>
        <begin position="39"/>
        <end position="286"/>
    </location>
</feature>
<keyword evidence="7" id="KW-0067">ATP-binding</keyword>
<keyword evidence="5" id="KW-0547">Nucleotide-binding</keyword>
<dbReference type="InterPro" id="IPR002575">
    <property type="entry name" value="Aminoglycoside_PTrfase"/>
</dbReference>
<dbReference type="Gene3D" id="3.90.1200.10">
    <property type="match status" value="1"/>
</dbReference>
<sequence>MTDTLLTDQLTVETVPAYLAARPRLAGPVDPASIVSVDEVGDGNLNLVFIVKDAAGNGVVVKQSLPHVRVDPSWPLTRERAAREAVVLGVHERIDPAHVPAFHGFDAENLALSIEDLSDHAVWRGELIAGRLHPYAAAQLGEYVGAVGFATSVFGIPGPERRRRIAEATNPELSEITEDLVFTEPYVDHEHNGWLDANADDVRDLRADRVFVREMGLAKQRFQESTQSLMHGDLHTGSVFVRAEGESVRAFDSEFGTYGPTGFDLGAVWANLVIAAARAQVLGRSADAETLLRLPVELVDAFELEFRRRWPDRVDPRVYGDEVLEHTLAQVRSDAAVYAAAKAVRRIVGYSKVADILTLPEPEQAAAARLVLRVARTLGTARLDDADPRVLTARTVEVRG</sequence>
<keyword evidence="6 9" id="KW-0418">Kinase</keyword>
<evidence type="ECO:0000259" key="8">
    <source>
        <dbReference type="Pfam" id="PF01636"/>
    </source>
</evidence>
<dbReference type="GO" id="GO:0046522">
    <property type="term" value="F:S-methyl-5-thioribose kinase activity"/>
    <property type="evidence" value="ECO:0007669"/>
    <property type="project" value="UniProtKB-EC"/>
</dbReference>
<dbReference type="InterPro" id="IPR011009">
    <property type="entry name" value="Kinase-like_dom_sf"/>
</dbReference>
<evidence type="ECO:0000313" key="9">
    <source>
        <dbReference type="EMBL" id="MDU0345078.1"/>
    </source>
</evidence>
<evidence type="ECO:0000256" key="4">
    <source>
        <dbReference type="ARBA" id="ARBA00022679"/>
    </source>
</evidence>
<dbReference type="Pfam" id="PF01636">
    <property type="entry name" value="APH"/>
    <property type="match status" value="1"/>
</dbReference>
<dbReference type="InterPro" id="IPR009212">
    <property type="entry name" value="Methylthioribose_kinase"/>
</dbReference>
<proteinExistence type="inferred from homology"/>
<dbReference type="Gene3D" id="3.30.200.20">
    <property type="entry name" value="Phosphorylase Kinase, domain 1"/>
    <property type="match status" value="1"/>
</dbReference>
<comment type="caution">
    <text evidence="9">The sequence shown here is derived from an EMBL/GenBank/DDBJ whole genome shotgun (WGS) entry which is preliminary data.</text>
</comment>
<comment type="similarity">
    <text evidence="1">Belongs to the methylthioribose kinase family.</text>
</comment>
<dbReference type="SUPFAM" id="SSF56112">
    <property type="entry name" value="Protein kinase-like (PK-like)"/>
    <property type="match status" value="1"/>
</dbReference>
<evidence type="ECO:0000313" key="10">
    <source>
        <dbReference type="Proteomes" id="UP001261125"/>
    </source>
</evidence>
<accession>A0ABU3SJT9</accession>
<reference evidence="9 10" key="1">
    <citation type="submission" date="2023-09" db="EMBL/GenBank/DDBJ databases">
        <title>Microbacterium fusihabitans sp. nov., Microbacterium phycihabitans sp. nov., and Microbacterium cervinum sp. nov., isolated from dried seaweeds of beach.</title>
        <authorList>
            <person name="Lee S.D."/>
        </authorList>
    </citation>
    <scope>NUCLEOTIDE SEQUENCE [LARGE SCALE GENOMIC DNA]</scope>
    <source>
        <strain evidence="9 10">KSW2-29</strain>
    </source>
</reference>
<gene>
    <name evidence="9" type="primary">mtnK</name>
    <name evidence="9" type="ORF">RWH44_05125</name>
</gene>
<keyword evidence="4 9" id="KW-0808">Transferase</keyword>
<dbReference type="PANTHER" id="PTHR34273">
    <property type="entry name" value="METHYLTHIORIBOSE KINASE"/>
    <property type="match status" value="1"/>
</dbReference>
<organism evidence="9 10">
    <name type="scientific">Microbacterium phycohabitans</name>
    <dbReference type="NCBI Taxonomy" id="3075993"/>
    <lineage>
        <taxon>Bacteria</taxon>
        <taxon>Bacillati</taxon>
        <taxon>Actinomycetota</taxon>
        <taxon>Actinomycetes</taxon>
        <taxon>Micrococcales</taxon>
        <taxon>Microbacteriaceae</taxon>
        <taxon>Microbacterium</taxon>
    </lineage>
</organism>
<comment type="subunit">
    <text evidence="2">Homodimer.</text>
</comment>
<evidence type="ECO:0000256" key="3">
    <source>
        <dbReference type="ARBA" id="ARBA00012128"/>
    </source>
</evidence>
<dbReference type="Proteomes" id="UP001261125">
    <property type="component" value="Unassembled WGS sequence"/>
</dbReference>
<evidence type="ECO:0000256" key="1">
    <source>
        <dbReference type="ARBA" id="ARBA00010165"/>
    </source>
</evidence>
<evidence type="ECO:0000256" key="5">
    <source>
        <dbReference type="ARBA" id="ARBA00022741"/>
    </source>
</evidence>
<dbReference type="PANTHER" id="PTHR34273:SF2">
    <property type="entry name" value="METHYLTHIORIBOSE KINASE"/>
    <property type="match status" value="1"/>
</dbReference>
<name>A0ABU3SJT9_9MICO</name>
<dbReference type="RefSeq" id="WP_316003729.1">
    <property type="nucleotide sequence ID" value="NZ_JAWDIT010000002.1"/>
</dbReference>